<comment type="pathway">
    <text evidence="4 15">Carbohydrate degradation; glycolysis; D-glyceraldehyde 3-phosphate and glycerone phosphate from D-glucose: step 3/4.</text>
</comment>
<feature type="binding site" evidence="15">
    <location>
        <begin position="72"/>
        <end position="73"/>
    </location>
    <ligand>
        <name>ATP</name>
        <dbReference type="ChEBI" id="CHEBI:30616"/>
    </ligand>
</feature>
<sequence>MRKIAILTSGGDAPGMNPALRAIAKSAKANGLEPYVVFEGYKGLYNDQIKKADELDLDYFLSQGGTCIYSARFPEFKNPEVRAKAIENLNKHGIEALVVIGGDGSYMGAQLLHEAGVKTIGLPGTIDNDIKSSDYTIGYDTALNTVVEAIDRIRDTARSHQRIMVVEIMGNNCGDLALFSGLATGAEIISTSEAKLSEEEIINTAYDLSKQPGRRSVIVAVSEKLYDIKKLAERIQEKTGWETRSNPLNHIQRGGRPTAQERIWASLMGMKAVEKLLNGESGLAIGISKGDVVAIPILEALKMESDAKEKVIKKAEKFNTLNRF</sequence>
<dbReference type="GO" id="GO:0005524">
    <property type="term" value="F:ATP binding"/>
    <property type="evidence" value="ECO:0007669"/>
    <property type="project" value="UniProtKB-UniRule"/>
</dbReference>
<dbReference type="EMBL" id="CP047225">
    <property type="protein sequence ID" value="QIW62325.1"/>
    <property type="molecule type" value="Genomic_DNA"/>
</dbReference>
<evidence type="ECO:0000259" key="16">
    <source>
        <dbReference type="Pfam" id="PF00365"/>
    </source>
</evidence>
<comment type="function">
    <text evidence="2 15">Catalyzes the phosphorylation of D-fructose 6-phosphate to fructose 1,6-bisphosphate by ATP, the first committing step of glycolysis.</text>
</comment>
<dbReference type="PRINTS" id="PR00476">
    <property type="entry name" value="PHFRCTKINASE"/>
</dbReference>
<dbReference type="Pfam" id="PF00365">
    <property type="entry name" value="PFK"/>
    <property type="match status" value="1"/>
</dbReference>
<evidence type="ECO:0000256" key="13">
    <source>
        <dbReference type="ARBA" id="ARBA00023152"/>
    </source>
</evidence>
<comment type="activity regulation">
    <text evidence="15">Allosterically activated by ADP and other diphosphonucleosides, and allosterically inhibited by phosphoenolpyruvate.</text>
</comment>
<evidence type="ECO:0000256" key="5">
    <source>
        <dbReference type="ARBA" id="ARBA00022490"/>
    </source>
</evidence>
<dbReference type="InterPro" id="IPR000023">
    <property type="entry name" value="Phosphofructokinase_dom"/>
</dbReference>
<protein>
    <recommendedName>
        <fullName evidence="15">ATP-dependent 6-phosphofructokinase</fullName>
        <shortName evidence="15">ATP-PFK</shortName>
        <shortName evidence="15">Phosphofructokinase</shortName>
        <ecNumber evidence="15">2.7.1.11</ecNumber>
    </recommendedName>
    <alternativeName>
        <fullName evidence="15">Phosphohexokinase</fullName>
    </alternativeName>
</protein>
<keyword evidence="9 15" id="KW-0547">Nucleotide-binding</keyword>
<gene>
    <name evidence="15 17" type="primary">pfkA</name>
    <name evidence="17" type="ORF">GOQ20_02715</name>
</gene>
<keyword evidence="8 15" id="KW-0479">Metal-binding</keyword>
<dbReference type="InterPro" id="IPR022953">
    <property type="entry name" value="ATP_PFK"/>
</dbReference>
<dbReference type="Gene3D" id="3.40.50.450">
    <property type="match status" value="1"/>
</dbReference>
<keyword evidence="5 15" id="KW-0963">Cytoplasm</keyword>
<evidence type="ECO:0000256" key="11">
    <source>
        <dbReference type="ARBA" id="ARBA00022840"/>
    </source>
</evidence>
<dbReference type="GO" id="GO:0016208">
    <property type="term" value="F:AMP binding"/>
    <property type="evidence" value="ECO:0007669"/>
    <property type="project" value="TreeGrafter"/>
</dbReference>
<feature type="binding site" description="in other chain" evidence="15">
    <location>
        <position position="154"/>
    </location>
    <ligand>
        <name>ADP</name>
        <dbReference type="ChEBI" id="CHEBI:456216"/>
        <note>allosteric activator; ligand shared between dimeric partners</note>
    </ligand>
</feature>
<proteinExistence type="inferred from homology"/>
<comment type="catalytic activity">
    <reaction evidence="14 15">
        <text>beta-D-fructose 6-phosphate + ATP = beta-D-fructose 1,6-bisphosphate + ADP + H(+)</text>
        <dbReference type="Rhea" id="RHEA:16109"/>
        <dbReference type="ChEBI" id="CHEBI:15378"/>
        <dbReference type="ChEBI" id="CHEBI:30616"/>
        <dbReference type="ChEBI" id="CHEBI:32966"/>
        <dbReference type="ChEBI" id="CHEBI:57634"/>
        <dbReference type="ChEBI" id="CHEBI:456216"/>
        <dbReference type="EC" id="2.7.1.11"/>
    </reaction>
</comment>
<evidence type="ECO:0000256" key="4">
    <source>
        <dbReference type="ARBA" id="ARBA00004679"/>
    </source>
</evidence>
<feature type="binding site" description="in other chain" evidence="15">
    <location>
        <begin position="169"/>
        <end position="171"/>
    </location>
    <ligand>
        <name>substrate</name>
        <note>ligand shared between dimeric partners</note>
    </ligand>
</feature>
<organism evidence="17 18">
    <name type="scientific">Mycoplasmopsis gallinacea</name>
    <dbReference type="NCBI Taxonomy" id="29556"/>
    <lineage>
        <taxon>Bacteria</taxon>
        <taxon>Bacillati</taxon>
        <taxon>Mycoplasmatota</taxon>
        <taxon>Mycoplasmoidales</taxon>
        <taxon>Metamycoplasmataceae</taxon>
        <taxon>Mycoplasmopsis</taxon>
    </lineage>
</organism>
<dbReference type="Proteomes" id="UP000503310">
    <property type="component" value="Chromosome"/>
</dbReference>
<keyword evidence="7 15" id="KW-0808">Transferase</keyword>
<dbReference type="UniPathway" id="UPA00109">
    <property type="reaction ID" value="UER00182"/>
</dbReference>
<dbReference type="FunFam" id="3.40.50.460:FF:000002">
    <property type="entry name" value="ATP-dependent 6-phosphofructokinase"/>
    <property type="match status" value="1"/>
</dbReference>
<keyword evidence="10 15" id="KW-0418">Kinase</keyword>
<dbReference type="PANTHER" id="PTHR13697:SF4">
    <property type="entry name" value="ATP-DEPENDENT 6-PHOSPHOFRUCTOKINASE"/>
    <property type="match status" value="1"/>
</dbReference>
<dbReference type="RefSeq" id="WP_167845296.1">
    <property type="nucleotide sequence ID" value="NZ_CP047225.1"/>
</dbReference>
<dbReference type="GO" id="GO:0006002">
    <property type="term" value="P:fructose 6-phosphate metabolic process"/>
    <property type="evidence" value="ECO:0007669"/>
    <property type="project" value="UniProtKB-UniRule"/>
</dbReference>
<dbReference type="NCBIfam" id="NF002872">
    <property type="entry name" value="PRK03202.1"/>
    <property type="match status" value="1"/>
</dbReference>
<feature type="binding site" evidence="15">
    <location>
        <begin position="21"/>
        <end position="25"/>
    </location>
    <ligand>
        <name>ADP</name>
        <dbReference type="ChEBI" id="CHEBI:456216"/>
        <note>allosteric activator; ligand shared between dimeric partners</note>
    </ligand>
</feature>
<evidence type="ECO:0000256" key="9">
    <source>
        <dbReference type="ARBA" id="ARBA00022741"/>
    </source>
</evidence>
<feature type="binding site" evidence="15">
    <location>
        <position position="11"/>
    </location>
    <ligand>
        <name>ATP</name>
        <dbReference type="ChEBI" id="CHEBI:30616"/>
    </ligand>
</feature>
<dbReference type="GO" id="GO:0003872">
    <property type="term" value="F:6-phosphofructokinase activity"/>
    <property type="evidence" value="ECO:0007669"/>
    <property type="project" value="UniProtKB-UniRule"/>
</dbReference>
<keyword evidence="11 15" id="KW-0067">ATP-binding</keyword>
<dbReference type="HAMAP" id="MF_00339">
    <property type="entry name" value="Phosphofructokinase_I_B1"/>
    <property type="match status" value="1"/>
</dbReference>
<evidence type="ECO:0000256" key="14">
    <source>
        <dbReference type="ARBA" id="ARBA00048070"/>
    </source>
</evidence>
<evidence type="ECO:0000256" key="7">
    <source>
        <dbReference type="ARBA" id="ARBA00022679"/>
    </source>
</evidence>
<dbReference type="AlphaFoldDB" id="A0A6H0V756"/>
<evidence type="ECO:0000256" key="3">
    <source>
        <dbReference type="ARBA" id="ARBA00004496"/>
    </source>
</evidence>
<dbReference type="FunFam" id="3.40.50.450:FF:000001">
    <property type="entry name" value="ATP-dependent 6-phosphofructokinase"/>
    <property type="match status" value="1"/>
</dbReference>
<feature type="binding site" description="in other chain" evidence="15">
    <location>
        <position position="223"/>
    </location>
    <ligand>
        <name>substrate</name>
        <note>ligand shared between dimeric partners</note>
    </ligand>
</feature>
<dbReference type="InterPro" id="IPR012003">
    <property type="entry name" value="ATP_PFK_prok-type"/>
</dbReference>
<dbReference type="PIRSF" id="PIRSF000532">
    <property type="entry name" value="ATP_PFK_prok"/>
    <property type="match status" value="1"/>
</dbReference>
<reference evidence="17 18" key="1">
    <citation type="submission" date="2019-12" db="EMBL/GenBank/DDBJ databases">
        <title>Sequencing and analysis of the whole genome of Mycoplasma gallinaceum strain Peacock20181011.</title>
        <authorList>
            <person name="Liu X."/>
            <person name="Qin Z."/>
            <person name="Xu H."/>
        </authorList>
    </citation>
    <scope>NUCLEOTIDE SEQUENCE [LARGE SCALE GENOMIC DNA]</scope>
    <source>
        <strain evidence="17 18">Peacock20181011</strain>
    </source>
</reference>
<dbReference type="PANTHER" id="PTHR13697">
    <property type="entry name" value="PHOSPHOFRUCTOKINASE"/>
    <property type="match status" value="1"/>
</dbReference>
<feature type="active site" description="Proton acceptor" evidence="15">
    <location>
        <position position="127"/>
    </location>
</feature>
<feature type="domain" description="Phosphofructokinase" evidence="16">
    <location>
        <begin position="3"/>
        <end position="275"/>
    </location>
</feature>
<feature type="binding site" description="in other chain" evidence="15">
    <location>
        <begin position="125"/>
        <end position="127"/>
    </location>
    <ligand>
        <name>substrate</name>
        <note>ligand shared between dimeric partners</note>
    </ligand>
</feature>
<evidence type="ECO:0000313" key="17">
    <source>
        <dbReference type="EMBL" id="QIW62325.1"/>
    </source>
</evidence>
<evidence type="ECO:0000256" key="10">
    <source>
        <dbReference type="ARBA" id="ARBA00022777"/>
    </source>
</evidence>
<comment type="subunit">
    <text evidence="15">Homotetramer.</text>
</comment>
<comment type="cofactor">
    <cofactor evidence="1 15">
        <name>Mg(2+)</name>
        <dbReference type="ChEBI" id="CHEBI:18420"/>
    </cofactor>
</comment>
<dbReference type="GO" id="GO:0046872">
    <property type="term" value="F:metal ion binding"/>
    <property type="evidence" value="ECO:0007669"/>
    <property type="project" value="UniProtKB-KW"/>
</dbReference>
<dbReference type="NCBIfam" id="TIGR02482">
    <property type="entry name" value="PFKA_ATP"/>
    <property type="match status" value="1"/>
</dbReference>
<evidence type="ECO:0000256" key="8">
    <source>
        <dbReference type="ARBA" id="ARBA00022723"/>
    </source>
</evidence>
<accession>A0A6H0V756</accession>
<dbReference type="Gene3D" id="3.40.50.460">
    <property type="entry name" value="Phosphofructokinase domain"/>
    <property type="match status" value="1"/>
</dbReference>
<feature type="binding site" evidence="15">
    <location>
        <begin position="102"/>
        <end position="105"/>
    </location>
    <ligand>
        <name>ATP</name>
        <dbReference type="ChEBI" id="CHEBI:30616"/>
    </ligand>
</feature>
<evidence type="ECO:0000256" key="1">
    <source>
        <dbReference type="ARBA" id="ARBA00001946"/>
    </source>
</evidence>
<feature type="binding site" evidence="15">
    <location>
        <position position="103"/>
    </location>
    <ligand>
        <name>Mg(2+)</name>
        <dbReference type="ChEBI" id="CHEBI:18420"/>
        <note>catalytic</note>
    </ligand>
</feature>
<dbReference type="GO" id="GO:0030388">
    <property type="term" value="P:fructose 1,6-bisphosphate metabolic process"/>
    <property type="evidence" value="ECO:0007669"/>
    <property type="project" value="TreeGrafter"/>
</dbReference>
<evidence type="ECO:0000256" key="2">
    <source>
        <dbReference type="ARBA" id="ARBA00002659"/>
    </source>
</evidence>
<feature type="binding site" evidence="15">
    <location>
        <position position="162"/>
    </location>
    <ligand>
        <name>substrate</name>
        <note>ligand shared between dimeric partners</note>
    </ligand>
</feature>
<feature type="binding site" description="in other chain" evidence="15">
    <location>
        <begin position="185"/>
        <end position="187"/>
    </location>
    <ligand>
        <name>ADP</name>
        <dbReference type="ChEBI" id="CHEBI:456216"/>
        <note>allosteric activator; ligand shared between dimeric partners</note>
    </ligand>
</feature>
<dbReference type="EC" id="2.7.1.11" evidence="15"/>
<keyword evidence="13 15" id="KW-0324">Glycolysis</keyword>
<keyword evidence="6 15" id="KW-0021">Allosteric enzyme</keyword>
<feature type="binding site" description="in other chain" evidence="15">
    <location>
        <begin position="250"/>
        <end position="253"/>
    </location>
    <ligand>
        <name>substrate</name>
        <note>ligand shared between dimeric partners</note>
    </ligand>
</feature>
<name>A0A6H0V756_9BACT</name>
<evidence type="ECO:0000256" key="12">
    <source>
        <dbReference type="ARBA" id="ARBA00022842"/>
    </source>
</evidence>
<evidence type="ECO:0000256" key="6">
    <source>
        <dbReference type="ARBA" id="ARBA00022533"/>
    </source>
</evidence>
<comment type="similarity">
    <text evidence="15">Belongs to the phosphofructokinase type A (PFKA) family. ATP-dependent PFK group I subfamily. Prokaryotic clade 'B1' sub-subfamily.</text>
</comment>
<dbReference type="GO" id="GO:0048029">
    <property type="term" value="F:monosaccharide binding"/>
    <property type="evidence" value="ECO:0007669"/>
    <property type="project" value="TreeGrafter"/>
</dbReference>
<dbReference type="GO" id="GO:0061621">
    <property type="term" value="P:canonical glycolysis"/>
    <property type="evidence" value="ECO:0007669"/>
    <property type="project" value="TreeGrafter"/>
</dbReference>
<keyword evidence="12 15" id="KW-0460">Magnesium</keyword>
<dbReference type="SUPFAM" id="SSF53784">
    <property type="entry name" value="Phosphofructokinase"/>
    <property type="match status" value="1"/>
</dbReference>
<dbReference type="GO" id="GO:0070095">
    <property type="term" value="F:fructose-6-phosphate binding"/>
    <property type="evidence" value="ECO:0007669"/>
    <property type="project" value="TreeGrafter"/>
</dbReference>
<dbReference type="GO" id="GO:0005945">
    <property type="term" value="C:6-phosphofructokinase complex"/>
    <property type="evidence" value="ECO:0007669"/>
    <property type="project" value="TreeGrafter"/>
</dbReference>
<evidence type="ECO:0000313" key="18">
    <source>
        <dbReference type="Proteomes" id="UP000503310"/>
    </source>
</evidence>
<dbReference type="GO" id="GO:0042802">
    <property type="term" value="F:identical protein binding"/>
    <property type="evidence" value="ECO:0007669"/>
    <property type="project" value="TreeGrafter"/>
</dbReference>
<comment type="subcellular location">
    <subcellularLocation>
        <location evidence="3 15">Cytoplasm</location>
    </subcellularLocation>
</comment>
<dbReference type="InterPro" id="IPR035966">
    <property type="entry name" value="PKF_sf"/>
</dbReference>
<evidence type="ECO:0000256" key="15">
    <source>
        <dbReference type="HAMAP-Rule" id="MF_00339"/>
    </source>
</evidence>
<feature type="binding site" evidence="15">
    <location>
        <position position="244"/>
    </location>
    <ligand>
        <name>substrate</name>
        <note>ligand shared between dimeric partners</note>
    </ligand>
</feature>
<dbReference type="InterPro" id="IPR012828">
    <property type="entry name" value="PFKA_ATP_prok"/>
</dbReference>
<comment type="caution">
    <text evidence="15">Lacks conserved residue(s) required for the propagation of feature annotation.</text>
</comment>